<evidence type="ECO:0000313" key="3">
    <source>
        <dbReference type="EMBL" id="NKI30549.1"/>
    </source>
</evidence>
<keyword evidence="4" id="KW-1185">Reference proteome</keyword>
<dbReference type="InterPro" id="IPR015421">
    <property type="entry name" value="PyrdxlP-dep_Trfase_major"/>
</dbReference>
<dbReference type="RefSeq" id="WP_168550791.1">
    <property type="nucleotide sequence ID" value="NZ_JAAWWL010000001.1"/>
</dbReference>
<dbReference type="InterPro" id="IPR000192">
    <property type="entry name" value="Aminotrans_V_dom"/>
</dbReference>
<proteinExistence type="predicted"/>
<keyword evidence="3" id="KW-0032">Aminotransferase</keyword>
<dbReference type="PANTHER" id="PTHR43586:SF15">
    <property type="entry name" value="BLR3095 PROTEIN"/>
    <property type="match status" value="1"/>
</dbReference>
<protein>
    <submittedName>
        <fullName evidence="3">Aminotransferase class V-fold PLP-dependent enzyme</fullName>
    </submittedName>
</protein>
<gene>
    <name evidence="3" type="ORF">HCU67_01220</name>
</gene>
<feature type="domain" description="Aminotransferase class V" evidence="2">
    <location>
        <begin position="53"/>
        <end position="356"/>
    </location>
</feature>
<keyword evidence="3" id="KW-0808">Transferase</keyword>
<dbReference type="Pfam" id="PF00266">
    <property type="entry name" value="Aminotran_5"/>
    <property type="match status" value="1"/>
</dbReference>
<keyword evidence="1" id="KW-0663">Pyridoxal phosphate</keyword>
<evidence type="ECO:0000259" key="2">
    <source>
        <dbReference type="Pfam" id="PF00266"/>
    </source>
</evidence>
<evidence type="ECO:0000313" key="4">
    <source>
        <dbReference type="Proteomes" id="UP000718451"/>
    </source>
</evidence>
<dbReference type="Gene3D" id="3.40.640.10">
    <property type="entry name" value="Type I PLP-dependent aspartate aminotransferase-like (Major domain)"/>
    <property type="match status" value="1"/>
</dbReference>
<dbReference type="InterPro" id="IPR015424">
    <property type="entry name" value="PyrdxlP-dep_Trfase"/>
</dbReference>
<dbReference type="Proteomes" id="UP000718451">
    <property type="component" value="Unassembled WGS sequence"/>
</dbReference>
<evidence type="ECO:0000256" key="1">
    <source>
        <dbReference type="ARBA" id="ARBA00022898"/>
    </source>
</evidence>
<dbReference type="PANTHER" id="PTHR43586">
    <property type="entry name" value="CYSTEINE DESULFURASE"/>
    <property type="match status" value="1"/>
</dbReference>
<dbReference type="InterPro" id="IPR015422">
    <property type="entry name" value="PyrdxlP-dep_Trfase_small"/>
</dbReference>
<dbReference type="EMBL" id="JAAWWL010000001">
    <property type="protein sequence ID" value="NKI30549.1"/>
    <property type="molecule type" value="Genomic_DNA"/>
</dbReference>
<organism evidence="3 4">
    <name type="scientific">Croceivirga thetidis</name>
    <dbReference type="NCBI Taxonomy" id="2721623"/>
    <lineage>
        <taxon>Bacteria</taxon>
        <taxon>Pseudomonadati</taxon>
        <taxon>Bacteroidota</taxon>
        <taxon>Flavobacteriia</taxon>
        <taxon>Flavobacteriales</taxon>
        <taxon>Flavobacteriaceae</taxon>
        <taxon>Croceivirga</taxon>
    </lineage>
</organism>
<accession>A0ABX1GL21</accession>
<reference evidence="3 4" key="1">
    <citation type="submission" date="2020-04" db="EMBL/GenBank/DDBJ databases">
        <authorList>
            <person name="Yoon J."/>
        </authorList>
    </citation>
    <scope>NUCLEOTIDE SEQUENCE [LARGE SCALE GENOMIC DNA]</scope>
    <source>
        <strain evidence="3 4">DJ-13</strain>
    </source>
</reference>
<sequence length="368" mass="41502">MDLTLESARKQFPVLKKCLYANTATSGLLYEDLLEWRQEHDLDFLFGGGDMKMASMGILGETKEALAGFFNCDRESVALVPNFSIGWNFLFEGLDKKSKILLLETDYPSVNWPVEDRGFECHYVKISNTLEEAIFDVVREKKIDVLVLSVVQWATGLFITLDFFKKLKMAYPDLLIVADGTQFCGMYGLDFGESGIDVLGASGYKWMLGGYGNGFFLFSETAVERFRLKSVGCGSVNGDPTKRNGIPFKKQLEPGHLDSFNFGSLKFSIAFLERIGIEKITAHNQKIAQLAKEGFSDLGILNDITQKRNKHSTIFNLKLNDAQFQALLEKEISCAQRAGGVRFSFHFYNTIEDIELVLRTLNQTLRMK</sequence>
<name>A0ABX1GL21_9FLAO</name>
<dbReference type="SUPFAM" id="SSF53383">
    <property type="entry name" value="PLP-dependent transferases"/>
    <property type="match status" value="1"/>
</dbReference>
<dbReference type="GO" id="GO:0008483">
    <property type="term" value="F:transaminase activity"/>
    <property type="evidence" value="ECO:0007669"/>
    <property type="project" value="UniProtKB-KW"/>
</dbReference>
<comment type="caution">
    <text evidence="3">The sequence shown here is derived from an EMBL/GenBank/DDBJ whole genome shotgun (WGS) entry which is preliminary data.</text>
</comment>
<dbReference type="Gene3D" id="3.90.1150.10">
    <property type="entry name" value="Aspartate Aminotransferase, domain 1"/>
    <property type="match status" value="1"/>
</dbReference>